<keyword evidence="1" id="KW-0489">Methyltransferase</keyword>
<dbReference type="SUPFAM" id="SSF53335">
    <property type="entry name" value="S-adenosyl-L-methionine-dependent methyltransferases"/>
    <property type="match status" value="1"/>
</dbReference>
<keyword evidence="1" id="KW-0808">Transferase</keyword>
<sequence length="220" mass="25331">MAKTVLDIFSGTHSVSKACDMADSEWRCTTVDLADSDYNVDVLTWDYKRDLRPGQFDLVWASPPCRFFSRLRDSNTGRYGITKESLQRDLETKGLPLLEKALDIIDYLKPKHYIIENPETGRMKDYMTGYSHHVLDYCAYADWGYRKRTRLWTDVPGFSPKLCAGYGVCPSTELNVVTGRWGHRLSTDSGTRGRRGTTRRARYRVPPELIRQLLNLCQDC</sequence>
<dbReference type="InterPro" id="IPR029063">
    <property type="entry name" value="SAM-dependent_MTases_sf"/>
</dbReference>
<reference evidence="1" key="1">
    <citation type="submission" date="2020-11" db="EMBL/GenBank/DDBJ databases">
        <title>DNA methyltransferase gene sequence analysis of the Koi ranavirus strain In01.</title>
        <authorList>
            <person name="Kaviarasu D."/>
            <person name="John K.R."/>
            <person name="George M.R."/>
            <person name="Selvamageshwaran M."/>
            <person name="Mageshkumar P."/>
            <person name="Mansoor M.M."/>
        </authorList>
    </citation>
    <scope>NUCLEOTIDE SEQUENCE</scope>
    <source>
        <strain evidence="1">In01</strain>
    </source>
</reference>
<protein>
    <submittedName>
        <fullName evidence="1">DNA methyltransferase</fullName>
    </submittedName>
</protein>
<dbReference type="Gene3D" id="3.40.50.150">
    <property type="entry name" value="Vaccinia Virus protein VP39"/>
    <property type="match status" value="1"/>
</dbReference>
<evidence type="ECO:0000313" key="1">
    <source>
        <dbReference type="EMBL" id="QYU76033.1"/>
    </source>
</evidence>
<dbReference type="EMBL" id="MW228398">
    <property type="protein sequence ID" value="QYU76033.1"/>
    <property type="molecule type" value="Genomic_DNA"/>
</dbReference>
<proteinExistence type="predicted"/>
<organism evidence="1">
    <name type="scientific">Koi ranavirus</name>
    <dbReference type="NCBI Taxonomy" id="1523936"/>
    <lineage>
        <taxon>Viruses</taxon>
        <taxon>Varidnaviria</taxon>
        <taxon>Bamfordvirae</taxon>
        <taxon>Nucleocytoviricota</taxon>
        <taxon>Megaviricetes</taxon>
        <taxon>Pimascovirales</taxon>
        <taxon>Pimascovirales incertae sedis</taxon>
        <taxon>Iridoviridae</taxon>
        <taxon>Alphairidovirinae</taxon>
        <taxon>Ranavirus</taxon>
    </lineage>
</organism>
<dbReference type="GO" id="GO:0008168">
    <property type="term" value="F:methyltransferase activity"/>
    <property type="evidence" value="ECO:0007669"/>
    <property type="project" value="UniProtKB-KW"/>
</dbReference>
<dbReference type="GO" id="GO:0032259">
    <property type="term" value="P:methylation"/>
    <property type="evidence" value="ECO:0007669"/>
    <property type="project" value="UniProtKB-KW"/>
</dbReference>
<accession>A0A8G0VHY6</accession>
<name>A0A8G0VHY6_9VIRU</name>